<sequence>MEKEEVMVREVPAVIAENPSGKPSVDPYPGKGSKKSYSNMKKRTSPRTEANDELMNHAGRCPPADRRGEYLIASNSPTKS</sequence>
<dbReference type="EMBL" id="BGZK01000045">
    <property type="protein sequence ID" value="GBP11206.1"/>
    <property type="molecule type" value="Genomic_DNA"/>
</dbReference>
<feature type="region of interest" description="Disordered" evidence="1">
    <location>
        <begin position="13"/>
        <end position="80"/>
    </location>
</feature>
<evidence type="ECO:0000313" key="3">
    <source>
        <dbReference type="Proteomes" id="UP000299102"/>
    </source>
</evidence>
<protein>
    <submittedName>
        <fullName evidence="2">Uncharacterized protein</fullName>
    </submittedName>
</protein>
<comment type="caution">
    <text evidence="2">The sequence shown here is derived from an EMBL/GenBank/DDBJ whole genome shotgun (WGS) entry which is preliminary data.</text>
</comment>
<dbReference type="AlphaFoldDB" id="A0A4C1TAM1"/>
<accession>A0A4C1TAM1</accession>
<proteinExistence type="predicted"/>
<reference evidence="2 3" key="1">
    <citation type="journal article" date="2019" name="Commun. Biol.">
        <title>The bagworm genome reveals a unique fibroin gene that provides high tensile strength.</title>
        <authorList>
            <person name="Kono N."/>
            <person name="Nakamura H."/>
            <person name="Ohtoshi R."/>
            <person name="Tomita M."/>
            <person name="Numata K."/>
            <person name="Arakawa K."/>
        </authorList>
    </citation>
    <scope>NUCLEOTIDE SEQUENCE [LARGE SCALE GENOMIC DNA]</scope>
</reference>
<name>A0A4C1TAM1_EUMVA</name>
<gene>
    <name evidence="2" type="ORF">EVAR_6028_1</name>
</gene>
<dbReference type="Proteomes" id="UP000299102">
    <property type="component" value="Unassembled WGS sequence"/>
</dbReference>
<evidence type="ECO:0000313" key="2">
    <source>
        <dbReference type="EMBL" id="GBP11206.1"/>
    </source>
</evidence>
<keyword evidence="3" id="KW-1185">Reference proteome</keyword>
<evidence type="ECO:0000256" key="1">
    <source>
        <dbReference type="SAM" id="MobiDB-lite"/>
    </source>
</evidence>
<organism evidence="2 3">
    <name type="scientific">Eumeta variegata</name>
    <name type="common">Bagworm moth</name>
    <name type="synonym">Eumeta japonica</name>
    <dbReference type="NCBI Taxonomy" id="151549"/>
    <lineage>
        <taxon>Eukaryota</taxon>
        <taxon>Metazoa</taxon>
        <taxon>Ecdysozoa</taxon>
        <taxon>Arthropoda</taxon>
        <taxon>Hexapoda</taxon>
        <taxon>Insecta</taxon>
        <taxon>Pterygota</taxon>
        <taxon>Neoptera</taxon>
        <taxon>Endopterygota</taxon>
        <taxon>Lepidoptera</taxon>
        <taxon>Glossata</taxon>
        <taxon>Ditrysia</taxon>
        <taxon>Tineoidea</taxon>
        <taxon>Psychidae</taxon>
        <taxon>Oiketicinae</taxon>
        <taxon>Eumeta</taxon>
    </lineage>
</organism>